<dbReference type="Gene3D" id="1.10.1200.10">
    <property type="entry name" value="ACP-like"/>
    <property type="match status" value="5"/>
</dbReference>
<dbReference type="Pfam" id="PF13193">
    <property type="entry name" value="AMP-binding_C"/>
    <property type="match status" value="3"/>
</dbReference>
<dbReference type="Gene3D" id="3.30.559.30">
    <property type="entry name" value="Nonribosomal peptide synthetase, condensation domain"/>
    <property type="match status" value="9"/>
</dbReference>
<sequence>MIDNNIENRLLSDYWINKIKDRKTIRKEHTFLSHTSTISSKKLAYFNRVTGERVITEYTVLLAIYALLLKRYFTEFDGMVFSVDHYPVLFSVYPEKDITIKEFLSEIKSEVEDVYFHAKYDIDSLQQRNISLAELTQFGLLYNADTSTPLPFLLNVWKENGDLHLQLDYAERFVNSELAKHFLHNYNLWVQQLEEYIDIIDIPILQEEERHVLLYDFNNTVRVYPEDKTIVDLFEAQVLKSPDAIAVSFEGKELTYAGLNAKANQLAHYLVDHYTISADDVIGVLLPKSDNALIAILAILKTGAAYLPIDVNYPEERINYIIADSGVKILINDEIDVQKYDISNLLRDISPADLAYVIYTSGSTGRPKGVMVEHKGNVNMSLDQIRLFDVTQKDKIVWFASMAFDASISEIMMALYSGATLIIPGEDVVKEHTTFGSFLKQTAATVVTFPPSYLDLLSNEDISGLRCVISAGEAAHVQRAITIAKTINYYNAYGPTECAVCVSVYKVNANDKVIPIGKPIANLRVYILDDYFQPVPIGVSGKMYVAGVGVARGYLNKDALTSEKFVADLLGDGRMYDTGDTARWLPDGNIEFLGRVDEQVKLHGFRIEPGEIEHALFRAVDELQQVAVVVKQDVLVAYYVSAYTIDKGLLREGLLNILPEYMVPSFFVQLKALPVTPNGKTDRKSLPDVQQDDVIHKLYVTPENDIEKKVADIWKRVLGIERVGAMDNLFELGGNSLLITKVAASVRKELQVDVPLKQMFLHPTVRSLSNYVSRQDKHVSLPVIERHERPAQIPLSFSQERLWLVHQIEGSSHYHIPVVLQLQGDIDRDILEYAFCALVNRHEVLRSVIVGSFQVILPEGQWRMSDHNGTLEEFISMPFDLSKDHLFRASLFNGNLLAIVFHHIAVDGWSMPIMAAELTELYLSAKEKREAVLAPLELQYADYAIWQRSHLKDEYWENRIKDMSLLELPLDFAKPTLKSIKGATLFFTVNKELTLLLRDLSEKENVTLFMTLLTVFKTLLYRYTGQEDLSVGSPVANRGQDEIGPLIGFFVNILLLRNDFSGNPAFKELLARVKESTLEALSHQDIPCNAPLLNVLFVLQNNEQVKDYRIGDVGFNILPVEQRVSKLDLTFNITETSEGLDVSIQYNTDLFLPGTIMRMMEHFKMLLSAVVDNPETRIGHLNMLLATDEFAGNRISYNKALTLVDIFEKQAFTTPDAIAIVYAEKRITYREIDERSNQLAHYLIKHDVGKNSIVLLCLDGALEMVLTGILGILKSGAAYVPLDPDYPQERVEFIIRDTNARFAVSDSSCGALLHTDTVHIIFLDEELDEPNVKIVTDLTADDLLYVIYTSGSTGQPKGVMITHGNITDYLYGLFYTVDMSSNLSFGLMSSISTDLGNTVLFGAIFSGGTLHLFSKDTLRTPAALHAYFGQHVIDCIKIVPSYWKSLQHGENYLLPEQMIIFGGEELPGILLQNIPSLKVVNHYGPTETTIGKLLFQTDPLSDCRVVPIGRPFSNTDIYIVDKNFSLCPVGVAGELLIGGDGVAKGYLNQPSLTDEKFIINPFDEGRLYRTGDLVSRLADGNIVFKGRIDEQVKIRGYRIEPGEITSVLNQFVHQSVIVVKEDTGGNKRLIAYVVPDGKFDRESIYRYLSNKLPAYMVPSQIVELEVLPLTSNGKIDKKALPDVSFVANNYVAARNGSEEILVNIWKELLHLERVGIHDNFFELGGDSIISIQVMSRANRHGLALHPRHIFEYQTIAGLALHLQEISIETIAEQGLLTGEAGLLPIQRWFLETDFPDKSHYNQSQLLKIDKKISATRVKLAIEALIVQHDALRFRYIEDNGIWRQFYGDVKDVVDVHEGGDITELCNVAQRSLDISTGRLLKVLLIQTPADDTYNRLFMVIHHLAVDGVSWRILLEQFQELVIVDNIVPALKTSSYREWAAVLKNYEAGNYWKGIINKYVTLPVDKTTDVVIRAADRETYKVVLGKEFTRALLADVNKAYNTEINDILLSALAKVLFEWTGASSSLIGLEGHGREHIAGDVDISRTVGWFTTVYPLLLEIEGGLSSGELISCVKEQLRGVPQKGLGYGLTGLKGQWDIVFNYLGQTDNIAKLIMPADENRGDDISPAFPFNRKLDVRGIIKDGVLVLDWSYSQLQYYPKTIAALAASFIDHLKQLIVHCKEHDRREFTPSDFGLAPEVGYKELYAFWATKNISEVYRLSPLQKGMLFHHLYDADAKSYRQQLQVDFSGNIDVAAFEASWNYIISKHSVLRSSFVADELSIPVQCVYENVSVPFEVLDMKGSEVDAFIQSDLQRGFDFKVAPLMRITLIRLGASSYKMVWTHHHIILDGWSNSVLLAAFKETYAIFVSGNFPAAKGEDRYADYIKYIAKTDSTIAEGAWKDYLSGFNEKTLLPFAGKVADHERSKNEGRVEHRQLVINAQEIKEYCQRNQLTVNTFVQGVWSLLLSRYTASPDIAFGVVVSGRPFDMHNAEQRIGLYINNLPLRVMMDEKKDTVLWLKELQRSHTNIRQYQYTSLNEIQHWIGMSGDLFDTILVFENYPDMDAGENLLSIDKVSINEQTNYLLTITAVEQHNTLKFNFSYNADLLSAGDIEMIVEHFQHVIPQLLHKENPAAVKLITPAEVKKLLVDFNSTEISYPSDKTIVDLFEEQVAKTPENIALIFRGEELTYKDLNDRANRLAHYLRITYALKGDNLVGVMMDRSVWSVISILGILKAGAAYVPIDINYPLDRKSYIIKDTALKVLIIESSSMLEVIELDVAVLSIDIQFDDFEQLDSYERDYIINPDDLAYVIYTSGSTGKPKGVLVGHEGLNNYIFNAIANYTVDGNKTGSYIHMPFTFDASVTALYVPLLQGKQVVISAEGGAEIFKDPNLVKYAPYDFIKLTPAHMSVLKNTLDDQSLSSLTYKYVLGGEALKLGDVQYWTDKGIKVEIINEYGPTEATVGCSTYSFYTDEPVPFTDVPIGMPIANTKLYILDTSGNLAPVGVQGELYIGGVGLAKGYLHLQSLTNERFTNSDYGRLYKTGDLAKWMPDGNIVYLGRLDDQVKIRGYRIEPGEITAVLNSCERVSQGIVIVKDKRLIAYVVPEGVFDKDFIQTYLKLHLPEYMLPSLLVELTEVPLTHNGKIDKKALPDAIPVNIYLEPRNETERKLANIWQELLHVERIGIYDDFFELGGDSIVSIQVVSRCNKIGLRLHPRDLFEHRTIALLSVRMEMNNVDVAAEQGLLTGNAVLLPIQQWFFELPYAHPSHYNQSQLLNINKSVSAAVVTSAVQALVAQHDALRFIYKDGVQSYGSTDGVVEIHESEEITALCNVAQRELDITEGRVIKVLLIQTPPDDAYNRLFIVIHHLVVDGVSWRILLEQLVNLLNGETLGIKTTSYREWGSVLQKYAASNAVTAQQSYWLNVIRAYKRLNINKEVRKSYTVQLDNVQTRALLQEVHQVYNTEINDILLAALAQTLFTHTGSSNTVIGMEGHGREYISREIDTSNTVGWFTTVYPFLLSAESGISSGDLIKNTKEQLRAVPQNGIGYGLLRYLHPSASVRDSLKGGEWDVLFNYLGQSDNVLNGRLLHAATEDTGDSADVDFSFSSTLNISGIIREGELNLRFSYSADTGFIEALAASFLDNIKILITHCKETKRKELTPSDCGLAPEVGYKELSAFLADRNITEVYRLTSLQKGMLFHYLYDKSTAYLEQFQLDFTDGVILDAFTSSWNYILANHSVLRSSFIADAFSIPVQCVHPDVRMPIVLMDYSGLSADEKEAEVSEFFTEDFKRGFDLNVPPLMRITLIKLSSTSYKMIWTRYHILLDGWSNSVLISEFLEAYEAFAKGTLPVVREEDKYSDFIKYIGQADHFAAEAFWKSHLRGLSDKSLLPFVGNVADHSRNKGDGGVAHSYLRAGTAFTDEIRQFCQQHQLTPTTLLQGVWSLLLSRYTGNTAVAFGMVVSGRPVDMYNAEQRIGLYINNLPLHSVVEGVVNDWLHTIQRNHTDARQYQYTALSEIQNWIGLKGDLFDTVLVFDNYPKAKYEANDHALKVDGMRLTERRNYLLSLSVSLKQELVIDFSYNSDLLDVYFAEMIKDHFEQVLKQLIIHPNSQVSDIDILTKGELQGLNDTTVVYPSDKTIVDLFEEQVAKTPENIALIFRGEELTYKDLNDRANRLAHYLRITYVLKGDDLVGVMMDRSVWSVISILGILKAGAAYVPIDINYPLDRKSYIIKDTALKVLIIESSSMLEVIELDVAVLSIDIQFDDFEQLDSYERDYIINPDDLAYVIYTSGSTGKPKGVTIRHTSNVNMSLDQILKFDITEQDRVLQFASLSFDASVSEIFMAFYCGATLVLIDESIIADGDKFLDYTRKHGVSVVTFPPVYLRTLDRSKLDFLRVIITAGEAAVVSDALYYAGICSYYNAYGPTECAVCVSIYKVDPKGTYKGQIPVGKPIANMKAYIMNNDMNLLPVGVEGDLYVSGRGLAREYLHLPELTAEKFVMYKGERLYKTGDKARWLPDGNIEFLGRADDQVKIRGYRIELDEITSVLNSIIPGIVVAKEDSLGNKRLIAYVVADKNYDRENILQHLKQQLPEYMIPALLIMLDALPLTTNGKVNKKALPDPDTATLLTNEYEAPRDETEQQLATIWEELLGVGRVGIHDSFFELGGDSIICIQLVSRANKYGFVLHPQDIFEYQTIAALSARLKENAVIQVAEQGLLTGEAGLLPIQRWFLDTEYDNRSHYNQSQLLSIDKKVTALQVTNIVQTLVTHHDALRFQYIQKESGWIQEYGNAAGVIEVYEGGDITELCNEAQRGLDINKGSVIKVLLIKTPVDEPYNRLFMVIHHLVVDGVSWRILLEQFQEGLKHPSAALGAKSSSFREWVNALNVYAEKYEVTSQLAYWQFVADAYKPLPVDRVIEKVLWADRRTHTITLNKELTRSLLMDVNRTYNTEINDILLSALIKTLNEWSGSSSSVIGMEGHGREFISADIDTSRTVGWFTNVYPLLLETEEGIASGDLIMSVKEQLRNVPHKGIGYGLLRYSSALNAKWDIVFNYLGQADNVLAGNEFLYSAAEHPGNNIGGTYPAVTKLDINSVVSEGMLTLHWGYAEKQYEQATIETISKAFIAHLSTLIMHCINNEKQSTPSDYGLSPEIKYKELSKFLAGKQISDIYRLSPLQKGMLFHHLYDNNGKAYMEQMRLDLPHGLDIDAFETAWNYIIKHHSILRSGFVADELSIPVQCVHENVLIPLSVFDYSDVEDKEAAVNRFLAADLERGFDFKTPPLMRIALIKLSTSSYKMIWTHYHIILDGWSNAVLISSFLQAYAAYSRVKLPVAIPVDNYGDYIRYIGKTDHYAAELFWKEYMAGYSEKSFLPFTGNVSEIERNKGGQIGHQQLVIDGEMAIAVKRYCQQHQITVNTLVQGVWSLLLSKYTGNNGVAFGVVVSGRPSDLSDAEHRIGLYINNLPLYTVVPVAQVASDWLVTIQKEHTKAREYQYTTLNEIQQWIGVKGDLFDTILVFENYPKMDGGEEVLKVGDLIVEEQTNYLLTIKAVEQPDSLHFDFGYNNDLLDLYYVQMIKGHFEQVVKQMIKNCHVEEIDILTADERAQLLNTFNNTVVNYDIESTIVTLFEEQVNKAPDLTAIVFEGEEWTYRELNKRANQLAGYLRKKGVGEGDLVGICIDRSLEMMVGLLGILKSGAAYVPIDPTYPVNRINYMLEDSRVATLLVNKDTQHLITKGSVPFVLSLNDRSLLDGEDTENPVISLPATSLAYIIYTSGSTGRPKGVMISHRNVVNFFTGLNQRFESDEQQSWLAVTSISFDISVLELFWTLTKGNRVVILPDRPVPLTDKVDMDFSLFYFAAQEAITSGNKYELLLEGAKFADKNGLAAVWIPERHFHSFGDQFPNPSVAAAAVAVLTERIRIRSGSVVLPLHDPIRVAEEWAMVDNLSSGRVEMSVASGWHPNDFVFLPDDYKQRHQAMWDKLSVVQQLWEGKSLSRRNGVGSECNVVIHPKPIQDTLPVWITAAGSEETFRHAGAIGANVLTHLLGKTKEELKDRITVYKASLAEHGFDPEQGKVAVMLHTFVGDDLRQVKETVKEPFKNYLRHSIDLLKPVVDQAGLSLERDLDIILEMSFQRYFSTSGLFGTPESCLARIRELHAIGVNEIACLIDFGIDKDITLTHLSHLKKLQELVKQTAAQQQLLAKRMEKLWSPEEIILQQGITNMQCTPSFAKELVSNAIGQNALKQLNTLLIGGEALPVALTKDVFAYYKGAIYNMYGPTETTIWSTIKEIKHTDKVSIGTPVSNTQVYVLGARNELLPVGVAGELYIGGDGVSRGYLNKQSLTDEKFVNLSFGKNGKIYRTGDLGRWLPDGELECLGRLDDQVKIRGHRIETGEIESVISELPEVSQCVVVKKEDALGNKMLVGYIVPGDGFNMTEVTAYIKSRLPAYMAPALLITLDKLPLTPNGKIDKKALPDAGNIELLHGEYVEARNEIEEKLIRIWSELLKIKKISVKDSFFDLGGNSLLAIQIIAAVGNELGVQITIKDLFENPVVEALACVISGKEQRVVNRLMRAPELKAYPLTGIQKAYWLASQQENVSISYNITLGWKVEGVIDQIRLTKAFRLLLQRHDILRSVINYDEHGELRLFVRDTIDGLIEEPGDHEPLSLLAEENRFVFDFEQGPLLRIRLFRNAASEYFILFNTHHIISDPFSLKIIFVELLALYNGDVLPPIGHTFKDYAYSLSLQADGRSQHERFWRSYLKDRIPEVRFPAVKQNVAVSNEANVVALRVTDKALLQTMRSYNREQQGTMFVMLLTLVNVLVYMETGQQDISFGSPVNGRDTGELKSIVGLFLNTIIIRTSIKEDPVFAALYNMVKASVLSALAHSDFPYLEVADVDTGKGEFNIGFNLNPTDLNMAEISYPDLHFIPLQAEGYFVKADLWFDTAERENDLTISLSYRKDRFEDAYIKTLIDKLERLLKYCMTNKDATLTSLKAKIVSDRMDTVKSKNLTKLKSQL</sequence>
<dbReference type="PROSITE" id="PS00455">
    <property type="entry name" value="AMP_BINDING"/>
    <property type="match status" value="5"/>
</dbReference>
<dbReference type="SUPFAM" id="SSF56801">
    <property type="entry name" value="Acetyl-CoA synthetase-like"/>
    <property type="match status" value="6"/>
</dbReference>
<dbReference type="InterPro" id="IPR024011">
    <property type="entry name" value="Biosynth_lucif-like_mOase_dom"/>
</dbReference>
<dbReference type="InterPro" id="IPR023213">
    <property type="entry name" value="CAT-like_dom_sf"/>
</dbReference>
<dbReference type="InterPro" id="IPR011251">
    <property type="entry name" value="Luciferase-like_dom"/>
</dbReference>
<dbReference type="SUPFAM" id="SSF47336">
    <property type="entry name" value="ACP-like"/>
    <property type="match status" value="5"/>
</dbReference>
<dbReference type="InterPro" id="IPR001242">
    <property type="entry name" value="Condensation_dom"/>
</dbReference>
<dbReference type="SUPFAM" id="SSF51679">
    <property type="entry name" value="Bacterial luciferase-like"/>
    <property type="match status" value="1"/>
</dbReference>
<proteinExistence type="predicted"/>
<dbReference type="Pfam" id="PF00550">
    <property type="entry name" value="PP-binding"/>
    <property type="match status" value="5"/>
</dbReference>
<protein>
    <submittedName>
        <fullName evidence="5">Natural product biosynthesis luciferase-like monooxygenase protein/amino acid adenylation domain-containing protein/non-ribosomal peptide synthase protein (TIGR01720 family)</fullName>
    </submittedName>
</protein>
<dbReference type="Gene3D" id="3.40.50.12780">
    <property type="entry name" value="N-terminal domain of ligase-like"/>
    <property type="match status" value="3"/>
</dbReference>
<dbReference type="InterPro" id="IPR020806">
    <property type="entry name" value="PKS_PP-bd"/>
</dbReference>
<dbReference type="EMBL" id="JACHCB010000006">
    <property type="protein sequence ID" value="MBB6109957.1"/>
    <property type="molecule type" value="Genomic_DNA"/>
</dbReference>
<dbReference type="NCBIfam" id="TIGR04020">
    <property type="entry name" value="seco_metab_LLM"/>
    <property type="match status" value="1"/>
</dbReference>
<feature type="domain" description="Carrier" evidence="4">
    <location>
        <begin position="3155"/>
        <end position="3229"/>
    </location>
</feature>
<dbReference type="NCBIfam" id="TIGR01733">
    <property type="entry name" value="AA-adenyl-dom"/>
    <property type="match status" value="4"/>
</dbReference>
<reference evidence="5 6" key="1">
    <citation type="submission" date="2020-08" db="EMBL/GenBank/DDBJ databases">
        <title>Genomic Encyclopedia of Type Strains, Phase IV (KMG-V): Genome sequencing to study the core and pangenomes of soil and plant-associated prokaryotes.</title>
        <authorList>
            <person name="Whitman W."/>
        </authorList>
    </citation>
    <scope>NUCLEOTIDE SEQUENCE [LARGE SCALE GENOMIC DNA]</scope>
    <source>
        <strain evidence="5 6">ANJLi2</strain>
    </source>
</reference>
<dbReference type="Pfam" id="PF00668">
    <property type="entry name" value="Condensation"/>
    <property type="match status" value="8"/>
</dbReference>
<dbReference type="Gene3D" id="3.40.50.980">
    <property type="match status" value="5"/>
</dbReference>
<dbReference type="PANTHER" id="PTHR45398">
    <property type="match status" value="1"/>
</dbReference>
<accession>A0ABR6PJK6</accession>
<dbReference type="CDD" id="cd19543">
    <property type="entry name" value="DCL_NRPS"/>
    <property type="match status" value="2"/>
</dbReference>
<dbReference type="InterPro" id="IPR000873">
    <property type="entry name" value="AMP-dep_synth/lig_dom"/>
</dbReference>
<dbReference type="PANTHER" id="PTHR45398:SF1">
    <property type="entry name" value="ENZYME, PUTATIVE (JCVI)-RELATED"/>
    <property type="match status" value="1"/>
</dbReference>
<dbReference type="Gene3D" id="2.30.38.10">
    <property type="entry name" value="Luciferase, Domain 3"/>
    <property type="match status" value="3"/>
</dbReference>
<dbReference type="RefSeq" id="WP_183583915.1">
    <property type="nucleotide sequence ID" value="NZ_JACHCB010000006.1"/>
</dbReference>
<feature type="domain" description="Carrier" evidence="4">
    <location>
        <begin position="1692"/>
        <end position="1766"/>
    </location>
</feature>
<dbReference type="InterPro" id="IPR020845">
    <property type="entry name" value="AMP-binding_CS"/>
</dbReference>
<dbReference type="CDD" id="cd19531">
    <property type="entry name" value="LCL_NRPS-like"/>
    <property type="match status" value="1"/>
</dbReference>
<dbReference type="InterPro" id="IPR009081">
    <property type="entry name" value="PP-bd_ACP"/>
</dbReference>
<dbReference type="CDD" id="cd19534">
    <property type="entry name" value="E_NRPS"/>
    <property type="match status" value="3"/>
</dbReference>
<dbReference type="PROSITE" id="PS00012">
    <property type="entry name" value="PHOSPHOPANTETHEINE"/>
    <property type="match status" value="3"/>
</dbReference>
<dbReference type="PROSITE" id="PS50075">
    <property type="entry name" value="CARRIER"/>
    <property type="match status" value="5"/>
</dbReference>
<evidence type="ECO:0000256" key="2">
    <source>
        <dbReference type="ARBA" id="ARBA00022450"/>
    </source>
</evidence>
<name>A0ABR6PJK6_9SPHI</name>
<keyword evidence="2" id="KW-0596">Phosphopantetheine</keyword>
<dbReference type="CDD" id="cd05930">
    <property type="entry name" value="A_NRPS"/>
    <property type="match status" value="5"/>
</dbReference>
<dbReference type="InterPro" id="IPR010060">
    <property type="entry name" value="NRPS_synth"/>
</dbReference>
<dbReference type="NCBIfam" id="NF004282">
    <property type="entry name" value="PRK05691.1"/>
    <property type="match status" value="6"/>
</dbReference>
<dbReference type="NCBIfam" id="TIGR01720">
    <property type="entry name" value="NRPS-para261"/>
    <property type="match status" value="3"/>
</dbReference>
<evidence type="ECO:0000256" key="3">
    <source>
        <dbReference type="ARBA" id="ARBA00022553"/>
    </source>
</evidence>
<dbReference type="InterPro" id="IPR006162">
    <property type="entry name" value="Ppantetheine_attach_site"/>
</dbReference>
<feature type="domain" description="Carrier" evidence="4">
    <location>
        <begin position="6473"/>
        <end position="6548"/>
    </location>
</feature>
<dbReference type="SMART" id="SM01294">
    <property type="entry name" value="PKS_PP_betabranch"/>
    <property type="match status" value="1"/>
</dbReference>
<dbReference type="InterPro" id="IPR045851">
    <property type="entry name" value="AMP-bd_C_sf"/>
</dbReference>
<feature type="domain" description="Carrier" evidence="4">
    <location>
        <begin position="701"/>
        <end position="776"/>
    </location>
</feature>
<dbReference type="Gene3D" id="3.30.559.10">
    <property type="entry name" value="Chloramphenicol acetyltransferase-like domain"/>
    <property type="match status" value="8"/>
</dbReference>
<dbReference type="SUPFAM" id="SSF52777">
    <property type="entry name" value="CoA-dependent acyltransferases"/>
    <property type="match status" value="17"/>
</dbReference>
<evidence type="ECO:0000313" key="5">
    <source>
        <dbReference type="EMBL" id="MBB6109957.1"/>
    </source>
</evidence>
<dbReference type="Gene3D" id="3.20.20.30">
    <property type="entry name" value="Luciferase-like domain"/>
    <property type="match status" value="1"/>
</dbReference>
<keyword evidence="3" id="KW-0597">Phosphoprotein</keyword>
<dbReference type="Proteomes" id="UP000541583">
    <property type="component" value="Unassembled WGS sequence"/>
</dbReference>
<dbReference type="Pfam" id="PF00501">
    <property type="entry name" value="AMP-binding"/>
    <property type="match status" value="6"/>
</dbReference>
<feature type="domain" description="Carrier" evidence="4">
    <location>
        <begin position="4625"/>
        <end position="4699"/>
    </location>
</feature>
<keyword evidence="6" id="KW-1185">Reference proteome</keyword>
<dbReference type="InterPro" id="IPR025110">
    <property type="entry name" value="AMP-bd_C"/>
</dbReference>
<dbReference type="Pfam" id="PF00296">
    <property type="entry name" value="Bac_luciferase"/>
    <property type="match status" value="1"/>
</dbReference>
<dbReference type="Gene3D" id="3.30.300.30">
    <property type="match status" value="5"/>
</dbReference>
<dbReference type="InterPro" id="IPR036736">
    <property type="entry name" value="ACP-like_sf"/>
</dbReference>
<organism evidence="5 6">
    <name type="scientific">Mucilaginibacter lappiensis</name>
    <dbReference type="NCBI Taxonomy" id="354630"/>
    <lineage>
        <taxon>Bacteria</taxon>
        <taxon>Pseudomonadati</taxon>
        <taxon>Bacteroidota</taxon>
        <taxon>Sphingobacteriia</taxon>
        <taxon>Sphingobacteriales</taxon>
        <taxon>Sphingobacteriaceae</taxon>
        <taxon>Mucilaginibacter</taxon>
    </lineage>
</organism>
<evidence type="ECO:0000256" key="1">
    <source>
        <dbReference type="ARBA" id="ARBA00001957"/>
    </source>
</evidence>
<dbReference type="InterPro" id="IPR036661">
    <property type="entry name" value="Luciferase-like_sf"/>
</dbReference>
<evidence type="ECO:0000259" key="4">
    <source>
        <dbReference type="PROSITE" id="PS50075"/>
    </source>
</evidence>
<evidence type="ECO:0000313" key="6">
    <source>
        <dbReference type="Proteomes" id="UP000541583"/>
    </source>
</evidence>
<gene>
    <name evidence="5" type="ORF">HDF23_002713</name>
</gene>
<dbReference type="SMART" id="SM00823">
    <property type="entry name" value="PKS_PP"/>
    <property type="match status" value="5"/>
</dbReference>
<dbReference type="InterPro" id="IPR010071">
    <property type="entry name" value="AA_adenyl_dom"/>
</dbReference>
<dbReference type="InterPro" id="IPR042099">
    <property type="entry name" value="ANL_N_sf"/>
</dbReference>
<comment type="cofactor">
    <cofactor evidence="1">
        <name>pantetheine 4'-phosphate</name>
        <dbReference type="ChEBI" id="CHEBI:47942"/>
    </cofactor>
</comment>
<dbReference type="NCBIfam" id="NF003417">
    <property type="entry name" value="PRK04813.1"/>
    <property type="match status" value="6"/>
</dbReference>
<comment type="caution">
    <text evidence="5">The sequence shown here is derived from an EMBL/GenBank/DDBJ whole genome shotgun (WGS) entry which is preliminary data.</text>
</comment>